<feature type="domain" description="Phospholipid/glycerol acyltransferase" evidence="3">
    <location>
        <begin position="39"/>
        <end position="150"/>
    </location>
</feature>
<dbReference type="EMBL" id="NIQC01000032">
    <property type="protein sequence ID" value="OWZ82942.1"/>
    <property type="molecule type" value="Genomic_DNA"/>
</dbReference>
<keyword evidence="1 4" id="KW-0808">Transferase</keyword>
<comment type="caution">
    <text evidence="4">The sequence shown here is derived from an EMBL/GenBank/DDBJ whole genome shotgun (WGS) entry which is preliminary data.</text>
</comment>
<evidence type="ECO:0000256" key="2">
    <source>
        <dbReference type="ARBA" id="ARBA00023315"/>
    </source>
</evidence>
<keyword evidence="2 4" id="KW-0012">Acyltransferase</keyword>
<dbReference type="Pfam" id="PF01553">
    <property type="entry name" value="Acyltransferase"/>
    <property type="match status" value="1"/>
</dbReference>
<dbReference type="OrthoDB" id="9803035at2"/>
<name>A0A226BVY4_9FIRM</name>
<sequence length="194" mass="21780">MNKNSTLYTILRGLFRLLFKTIYPIKIEGYENLPNEGPAILCSNHISLFDPILLGCISEPHVTFMAKEELFNIPVIGYIIKKLGAIPVKRGQADRKALKTSLDELIAGNIFGMFPEGTRKQNSNNKLLRGVGFIAAKSKAPVVPITIKGKYKPFRRVKVIVHSPINYQKEDFDQSEDSLAEFSQSIMVIINNDL</sequence>
<dbReference type="PANTHER" id="PTHR10434:SF11">
    <property type="entry name" value="1-ACYL-SN-GLYCEROL-3-PHOSPHATE ACYLTRANSFERASE"/>
    <property type="match status" value="1"/>
</dbReference>
<evidence type="ECO:0000313" key="4">
    <source>
        <dbReference type="EMBL" id="OWZ82942.1"/>
    </source>
</evidence>
<evidence type="ECO:0000256" key="1">
    <source>
        <dbReference type="ARBA" id="ARBA00022679"/>
    </source>
</evidence>
<reference evidence="4 5" key="1">
    <citation type="submission" date="2017-06" db="EMBL/GenBank/DDBJ databases">
        <title>Draft Genome Sequence of Natranaerobius trueperi halophilic, alkalithermophilic bacteria from soda lakes.</title>
        <authorList>
            <person name="Zhao B."/>
        </authorList>
    </citation>
    <scope>NUCLEOTIDE SEQUENCE [LARGE SCALE GENOMIC DNA]</scope>
    <source>
        <strain evidence="4 5">DSM 18760</strain>
    </source>
</reference>
<dbReference type="AlphaFoldDB" id="A0A226BVY4"/>
<dbReference type="Proteomes" id="UP000214588">
    <property type="component" value="Unassembled WGS sequence"/>
</dbReference>
<accession>A0A226BVY4</accession>
<gene>
    <name evidence="4" type="ORF">CDO51_11205</name>
</gene>
<dbReference type="PANTHER" id="PTHR10434">
    <property type="entry name" value="1-ACYL-SN-GLYCEROL-3-PHOSPHATE ACYLTRANSFERASE"/>
    <property type="match status" value="1"/>
</dbReference>
<dbReference type="CDD" id="cd07989">
    <property type="entry name" value="LPLAT_AGPAT-like"/>
    <property type="match status" value="1"/>
</dbReference>
<organism evidence="4 5">
    <name type="scientific">Natranaerobius trueperi</name>
    <dbReference type="NCBI Taxonomy" id="759412"/>
    <lineage>
        <taxon>Bacteria</taxon>
        <taxon>Bacillati</taxon>
        <taxon>Bacillota</taxon>
        <taxon>Clostridia</taxon>
        <taxon>Natranaerobiales</taxon>
        <taxon>Natranaerobiaceae</taxon>
        <taxon>Natranaerobius</taxon>
    </lineage>
</organism>
<dbReference type="GO" id="GO:0006654">
    <property type="term" value="P:phosphatidic acid biosynthetic process"/>
    <property type="evidence" value="ECO:0007669"/>
    <property type="project" value="TreeGrafter"/>
</dbReference>
<dbReference type="GO" id="GO:0003841">
    <property type="term" value="F:1-acylglycerol-3-phosphate O-acyltransferase activity"/>
    <property type="evidence" value="ECO:0007669"/>
    <property type="project" value="TreeGrafter"/>
</dbReference>
<dbReference type="RefSeq" id="WP_089024342.1">
    <property type="nucleotide sequence ID" value="NZ_NIQC01000032.1"/>
</dbReference>
<dbReference type="SMART" id="SM00563">
    <property type="entry name" value="PlsC"/>
    <property type="match status" value="1"/>
</dbReference>
<protein>
    <submittedName>
        <fullName evidence="4">1-acyl-sn-glycerol-3-phosphate acyltransferase</fullName>
    </submittedName>
</protein>
<dbReference type="InterPro" id="IPR002123">
    <property type="entry name" value="Plipid/glycerol_acylTrfase"/>
</dbReference>
<evidence type="ECO:0000313" key="5">
    <source>
        <dbReference type="Proteomes" id="UP000214588"/>
    </source>
</evidence>
<dbReference type="SUPFAM" id="SSF69593">
    <property type="entry name" value="Glycerol-3-phosphate (1)-acyltransferase"/>
    <property type="match status" value="1"/>
</dbReference>
<keyword evidence="5" id="KW-1185">Reference proteome</keyword>
<evidence type="ECO:0000259" key="3">
    <source>
        <dbReference type="SMART" id="SM00563"/>
    </source>
</evidence>
<proteinExistence type="predicted"/>